<comment type="function">
    <text evidence="6">Self-assembles to form an icosahedral capsid.</text>
</comment>
<dbReference type="GO" id="GO:0039615">
    <property type="term" value="C:T=1 icosahedral viral capsid"/>
    <property type="evidence" value="ECO:0007669"/>
    <property type="project" value="UniProtKB-UniRule"/>
</dbReference>
<name>A0AAU7ST62_9VIRU</name>
<feature type="region of interest" description="Disordered" evidence="7">
    <location>
        <begin position="23"/>
        <end position="57"/>
    </location>
</feature>
<dbReference type="Pfam" id="PF02956">
    <property type="entry name" value="TT_ORF1"/>
    <property type="match status" value="1"/>
</dbReference>
<dbReference type="InterPro" id="IPR004219">
    <property type="entry name" value="TTvirus_Unk"/>
</dbReference>
<keyword evidence="4 6" id="KW-0167">Capsid protein</keyword>
<comment type="similarity">
    <text evidence="2 6">Belongs to the anelloviridae capsid protein family.</text>
</comment>
<accession>A0AAU7ST62</accession>
<comment type="subcellular location">
    <subcellularLocation>
        <location evidence="1 6">Virion</location>
    </subcellularLocation>
</comment>
<sequence length="659" mass="77701">MPFWWGRRRKFWWKNNYRKRTYRKRRKRWPRRRRYTRRPTRRRRRRRRRQKVRKKKQTLTLKVWQPDTIRKCKIKGTGIHIVGGNGTQYRCFTANRFDWTPPLMPGGGGFGVEKFTLQHLYNEHLLSNNIWTQSNKMLDLCRYTGCRIKFYRHETIDFIASYNRNLPFNLEKYTYADAHPNSLLHSRHKKIIPSLKTKRHGKRYVTMKIKPPKPVSNKWFFQETFSNTPLFKLTTSIIDLRYPHISQIGSNELVSLFCLNTDFYANAGWGNGHPPPTHSTWYVPYYGVAPINTVVIKGKDQQITVDNSEYKKSISYNTGYFQPKLLQAEQIKTTAMQNIPIQASRYNPTKDDGVGNKLWLVNVVNYSFLPPKTDADLYIENLPLWQLVWGFTDFVKQTKKDSTFLNTYYAAFESKYLEPAVSTSKIYIPIDMSFIQGKGPYDSYVSNYRKQNWYPTLNAQLKTLNAIAQSGPFVPKLDNIFLSSWELYSNYTFYFKFGGSELPEPDTVNPQDQGTYVIPTNIKKAIQVSNPQKQSPYTTLHSWDYRRGLITSSAFKRMCENQTTDTEFEPDTETVPKKKKKVQHGNQLQRAEEEEEEIQNCLLSLCEENTFQETPQTNLLELIQQQQQQQQQLKHNLLKLLSDLKLKQRSIQLQTGLIH</sequence>
<evidence type="ECO:0000256" key="3">
    <source>
        <dbReference type="ARBA" id="ARBA00022431"/>
    </source>
</evidence>
<proteinExistence type="inferred from homology"/>
<dbReference type="EMBL" id="PP857108">
    <property type="protein sequence ID" value="XBU06655.1"/>
    <property type="molecule type" value="Genomic_DNA"/>
</dbReference>
<protein>
    <recommendedName>
        <fullName evidence="6">Capsid protein</fullName>
    </recommendedName>
</protein>
<keyword evidence="3 6" id="KW-1140">T=1 icosahedral capsid protein</keyword>
<evidence type="ECO:0000256" key="4">
    <source>
        <dbReference type="ARBA" id="ARBA00022561"/>
    </source>
</evidence>
<evidence type="ECO:0000256" key="7">
    <source>
        <dbReference type="SAM" id="MobiDB-lite"/>
    </source>
</evidence>
<evidence type="ECO:0000256" key="6">
    <source>
        <dbReference type="RuleBase" id="RU361230"/>
    </source>
</evidence>
<feature type="region of interest" description="Disordered" evidence="7">
    <location>
        <begin position="563"/>
        <end position="592"/>
    </location>
</feature>
<evidence type="ECO:0000256" key="2">
    <source>
        <dbReference type="ARBA" id="ARBA00006131"/>
    </source>
</evidence>
<organism evidence="8">
    <name type="scientific">Gammatorquevirus homidi11</name>
    <dbReference type="NCBI Taxonomy" id="3048382"/>
    <lineage>
        <taxon>Viruses</taxon>
        <taxon>Monodnaviria</taxon>
        <taxon>Shotokuvirae</taxon>
        <taxon>Commensaviricota</taxon>
        <taxon>Cardeaviricetes</taxon>
        <taxon>Sanitavirales</taxon>
        <taxon>Anelloviridae</taxon>
        <taxon>Gammatorquevirus</taxon>
    </lineage>
</organism>
<keyword evidence="5 6" id="KW-0946">Virion</keyword>
<evidence type="ECO:0000256" key="1">
    <source>
        <dbReference type="ARBA" id="ARBA00004328"/>
    </source>
</evidence>
<evidence type="ECO:0000313" key="8">
    <source>
        <dbReference type="EMBL" id="XBU06655.1"/>
    </source>
</evidence>
<evidence type="ECO:0000256" key="5">
    <source>
        <dbReference type="ARBA" id="ARBA00022844"/>
    </source>
</evidence>
<reference evidence="8" key="1">
    <citation type="submission" date="2024-05" db="EMBL/GenBank/DDBJ databases">
        <authorList>
            <person name="Laubscher F."/>
            <person name="Chudzinski V."/>
            <person name="Cordey S."/>
            <person name="Hosszu-Fellous K."/>
            <person name="Kaiser L."/>
        </authorList>
    </citation>
    <scope>NUCLEOTIDE SEQUENCE</scope>
    <source>
        <strain evidence="8">1136D4-9</strain>
    </source>
</reference>